<dbReference type="Proteomes" id="UP000807353">
    <property type="component" value="Unassembled WGS sequence"/>
</dbReference>
<feature type="transmembrane region" description="Helical" evidence="7">
    <location>
        <begin position="7"/>
        <end position="31"/>
    </location>
</feature>
<evidence type="ECO:0000256" key="2">
    <source>
        <dbReference type="ARBA" id="ARBA00010430"/>
    </source>
</evidence>
<dbReference type="Pfam" id="PF08285">
    <property type="entry name" value="DPM3"/>
    <property type="match status" value="1"/>
</dbReference>
<dbReference type="PANTHER" id="PTHR16433:SF0">
    <property type="entry name" value="DOLICHOL-PHOSPHATE MANNOSYLTRANSFERASE SUBUNIT 3"/>
    <property type="match status" value="1"/>
</dbReference>
<dbReference type="InterPro" id="IPR013174">
    <property type="entry name" value="DPM3"/>
</dbReference>
<evidence type="ECO:0000256" key="6">
    <source>
        <dbReference type="ARBA" id="ARBA00023136"/>
    </source>
</evidence>
<keyword evidence="9" id="KW-1185">Reference proteome</keyword>
<evidence type="ECO:0000256" key="7">
    <source>
        <dbReference type="RuleBase" id="RU365085"/>
    </source>
</evidence>
<dbReference type="GO" id="GO:0005789">
    <property type="term" value="C:endoplasmic reticulum membrane"/>
    <property type="evidence" value="ECO:0007669"/>
    <property type="project" value="UniProtKB-SubCell"/>
</dbReference>
<dbReference type="PANTHER" id="PTHR16433">
    <property type="entry name" value="DOLICHOL-PHOSPHATE MANNOSYLTRANSFERASE SUBUNIT 3"/>
    <property type="match status" value="1"/>
</dbReference>
<feature type="transmembrane region" description="Helical" evidence="7">
    <location>
        <begin position="43"/>
        <end position="64"/>
    </location>
</feature>
<sequence>MARAHRVAIITTVFSVLYLLAFFQVLAVPLMDDRIVEEILPVIPWWILVSFGSYSLWSLGWGIFTFRDCPEAYKELLGEINQAKNELRARGVTVD</sequence>
<protein>
    <recommendedName>
        <fullName evidence="7">Dolichol-phosphate mannosyltransferase subunit 3</fullName>
    </recommendedName>
</protein>
<keyword evidence="5 7" id="KW-1133">Transmembrane helix</keyword>
<evidence type="ECO:0000256" key="5">
    <source>
        <dbReference type="ARBA" id="ARBA00022989"/>
    </source>
</evidence>
<comment type="caution">
    <text evidence="8">The sequence shown here is derived from an EMBL/GenBank/DDBJ whole genome shotgun (WGS) entry which is preliminary data.</text>
</comment>
<dbReference type="EMBL" id="MU150312">
    <property type="protein sequence ID" value="KAF9459682.1"/>
    <property type="molecule type" value="Genomic_DNA"/>
</dbReference>
<gene>
    <name evidence="8" type="ORF">BDZ94DRAFT_1267795</name>
</gene>
<keyword evidence="4 7" id="KW-0256">Endoplasmic reticulum</keyword>
<evidence type="ECO:0000256" key="3">
    <source>
        <dbReference type="ARBA" id="ARBA00022692"/>
    </source>
</evidence>
<keyword evidence="6 7" id="KW-0472">Membrane</keyword>
<proteinExistence type="inferred from homology"/>
<evidence type="ECO:0000313" key="8">
    <source>
        <dbReference type="EMBL" id="KAF9459682.1"/>
    </source>
</evidence>
<organism evidence="8 9">
    <name type="scientific">Collybia nuda</name>
    <dbReference type="NCBI Taxonomy" id="64659"/>
    <lineage>
        <taxon>Eukaryota</taxon>
        <taxon>Fungi</taxon>
        <taxon>Dikarya</taxon>
        <taxon>Basidiomycota</taxon>
        <taxon>Agaricomycotina</taxon>
        <taxon>Agaricomycetes</taxon>
        <taxon>Agaricomycetidae</taxon>
        <taxon>Agaricales</taxon>
        <taxon>Tricholomatineae</taxon>
        <taxon>Clitocybaceae</taxon>
        <taxon>Collybia</taxon>
    </lineage>
</organism>
<dbReference type="GO" id="GO:0016757">
    <property type="term" value="F:glycosyltransferase activity"/>
    <property type="evidence" value="ECO:0007669"/>
    <property type="project" value="UniProtKB-KW"/>
</dbReference>
<keyword evidence="8" id="KW-0328">Glycosyltransferase</keyword>
<name>A0A9P6CBM9_9AGAR</name>
<evidence type="ECO:0000313" key="9">
    <source>
        <dbReference type="Proteomes" id="UP000807353"/>
    </source>
</evidence>
<comment type="pathway">
    <text evidence="7">Protein modification; protein glycosylation.</text>
</comment>
<comment type="function">
    <text evidence="7">Stabilizer subunit of the dolichol-phosphate mannose (DPM) synthase complex; tethers catalytic subunit to the ER.</text>
</comment>
<comment type="subcellular location">
    <subcellularLocation>
        <location evidence="1 7">Endoplasmic reticulum membrane</location>
        <topology evidence="1 7">Multi-pass membrane protein</topology>
    </subcellularLocation>
</comment>
<comment type="similarity">
    <text evidence="2 7">Belongs to the DPM3 family.</text>
</comment>
<dbReference type="GO" id="GO:0006506">
    <property type="term" value="P:GPI anchor biosynthetic process"/>
    <property type="evidence" value="ECO:0007669"/>
    <property type="project" value="TreeGrafter"/>
</dbReference>
<keyword evidence="8" id="KW-0808">Transferase</keyword>
<evidence type="ECO:0000256" key="4">
    <source>
        <dbReference type="ARBA" id="ARBA00022824"/>
    </source>
</evidence>
<keyword evidence="3 7" id="KW-0812">Transmembrane</keyword>
<reference evidence="8" key="1">
    <citation type="submission" date="2020-11" db="EMBL/GenBank/DDBJ databases">
        <authorList>
            <consortium name="DOE Joint Genome Institute"/>
            <person name="Ahrendt S."/>
            <person name="Riley R."/>
            <person name="Andreopoulos W."/>
            <person name="Labutti K."/>
            <person name="Pangilinan J."/>
            <person name="Ruiz-Duenas F.J."/>
            <person name="Barrasa J.M."/>
            <person name="Sanchez-Garcia M."/>
            <person name="Camarero S."/>
            <person name="Miyauchi S."/>
            <person name="Serrano A."/>
            <person name="Linde D."/>
            <person name="Babiker R."/>
            <person name="Drula E."/>
            <person name="Ayuso-Fernandez I."/>
            <person name="Pacheco R."/>
            <person name="Padilla G."/>
            <person name="Ferreira P."/>
            <person name="Barriuso J."/>
            <person name="Kellner H."/>
            <person name="Castanera R."/>
            <person name="Alfaro M."/>
            <person name="Ramirez L."/>
            <person name="Pisabarro A.G."/>
            <person name="Kuo A."/>
            <person name="Tritt A."/>
            <person name="Lipzen A."/>
            <person name="He G."/>
            <person name="Yan M."/>
            <person name="Ng V."/>
            <person name="Cullen D."/>
            <person name="Martin F."/>
            <person name="Rosso M.-N."/>
            <person name="Henrissat B."/>
            <person name="Hibbett D."/>
            <person name="Martinez A.T."/>
            <person name="Grigoriev I.V."/>
        </authorList>
    </citation>
    <scope>NUCLEOTIDE SEQUENCE</scope>
    <source>
        <strain evidence="8">CBS 247.69</strain>
    </source>
</reference>
<accession>A0A9P6CBM9</accession>
<comment type="subunit">
    <text evidence="7">Component of the dolichol-phosphate mannose (DPM) synthase complex.</text>
</comment>
<dbReference type="GO" id="GO:0033185">
    <property type="term" value="C:dolichol-phosphate-mannose synthase complex"/>
    <property type="evidence" value="ECO:0007669"/>
    <property type="project" value="TreeGrafter"/>
</dbReference>
<dbReference type="OrthoDB" id="2014333at2759"/>
<evidence type="ECO:0000256" key="1">
    <source>
        <dbReference type="ARBA" id="ARBA00004477"/>
    </source>
</evidence>
<dbReference type="AlphaFoldDB" id="A0A9P6CBM9"/>